<organism evidence="1 2">
    <name type="scientific">Microbacterium oryzae</name>
    <dbReference type="NCBI Taxonomy" id="743009"/>
    <lineage>
        <taxon>Bacteria</taxon>
        <taxon>Bacillati</taxon>
        <taxon>Actinomycetota</taxon>
        <taxon>Actinomycetes</taxon>
        <taxon>Micrococcales</taxon>
        <taxon>Microbacteriaceae</taxon>
        <taxon>Microbacterium</taxon>
    </lineage>
</organism>
<gene>
    <name evidence="1" type="ORF">D7D94_12930</name>
</gene>
<protein>
    <submittedName>
        <fullName evidence="1">Uncharacterized protein</fullName>
    </submittedName>
</protein>
<sequence length="83" mass="9231">MISFQQFDAENAVDIVTLGRDARSDTPNSVVLLDDTDEVAHVLDRELALAVAERIQALALQLPEPPRLIKRVVDTETHLRALD</sequence>
<dbReference type="RefSeq" id="WP_156243018.1">
    <property type="nucleotide sequence ID" value="NZ_BAAAZL010000003.1"/>
</dbReference>
<keyword evidence="2" id="KW-1185">Reference proteome</keyword>
<dbReference type="Proteomes" id="UP000422989">
    <property type="component" value="Chromosome"/>
</dbReference>
<dbReference type="EMBL" id="CP032550">
    <property type="protein sequence ID" value="QGU28474.1"/>
    <property type="molecule type" value="Genomic_DNA"/>
</dbReference>
<dbReference type="KEGG" id="moj:D7D94_12930"/>
<evidence type="ECO:0000313" key="2">
    <source>
        <dbReference type="Proteomes" id="UP000422989"/>
    </source>
</evidence>
<name>A0A6I6E2S1_9MICO</name>
<proteinExistence type="predicted"/>
<evidence type="ECO:0000313" key="1">
    <source>
        <dbReference type="EMBL" id="QGU28474.1"/>
    </source>
</evidence>
<dbReference type="AlphaFoldDB" id="A0A6I6E2S1"/>
<reference evidence="1 2" key="1">
    <citation type="submission" date="2018-09" db="EMBL/GenBank/DDBJ databases">
        <title>Whole genome sequencing of Microbacterium oryzae strain MB-10T.</title>
        <authorList>
            <person name="Das S.K."/>
        </authorList>
    </citation>
    <scope>NUCLEOTIDE SEQUENCE [LARGE SCALE GENOMIC DNA]</scope>
    <source>
        <strain evidence="1 2">MB-10</strain>
    </source>
</reference>
<accession>A0A6I6E2S1</accession>